<name>A0A516H7N2_9PROT</name>
<dbReference type="InterPro" id="IPR018707">
    <property type="entry name" value="LpxR"/>
</dbReference>
<dbReference type="OrthoDB" id="9776275at2"/>
<proteinExistence type="predicted"/>
<evidence type="ECO:0000313" key="2">
    <source>
        <dbReference type="EMBL" id="QDO99786.1"/>
    </source>
</evidence>
<sequence length="338" mass="37307">MFSRTPAFVFATTLLVAPAVFAADPPDLAKQAEPQVGIFSFVLENDLFYNTDRRYTSGSRLSYLTPKNGEPEWLRDLAYEVPMLAWHSDIRVEYSIGQNMYTASNKLLRDPPRDDRPYAGWLYGSVGVVARTGQVLDQFSASVGVVGSASLAHETQDFIHSIVDSPEAQGWSKQLKNEPTLQLTYQRSWQSPEFKLPGGFGIDATPHAGAAIGNVYDYANMGMMFRFGQNLPIDYGPPRVQPSLPGSGYFEKAPGGFGWYLFAGVDGRAVAHNIFLDGNTFRDSRSVEKENFVGDAQFGLAVVVDGVRLAYTHVLRTREYVGQDASDQFGAFSVSFAF</sequence>
<organism evidence="2 3">
    <name type="scientific">Ferrovibrio terrae</name>
    <dbReference type="NCBI Taxonomy" id="2594003"/>
    <lineage>
        <taxon>Bacteria</taxon>
        <taxon>Pseudomonadati</taxon>
        <taxon>Pseudomonadota</taxon>
        <taxon>Alphaproteobacteria</taxon>
        <taxon>Rhodospirillales</taxon>
        <taxon>Rhodospirillaceae</taxon>
        <taxon>Ferrovibrio</taxon>
    </lineage>
</organism>
<accession>A0A516H7N2</accession>
<evidence type="ECO:0000256" key="1">
    <source>
        <dbReference type="SAM" id="SignalP"/>
    </source>
</evidence>
<gene>
    <name evidence="2" type="ORF">FNB15_15910</name>
</gene>
<feature type="chain" id="PRO_5021758250" evidence="1">
    <location>
        <begin position="23"/>
        <end position="338"/>
    </location>
</feature>
<keyword evidence="1" id="KW-0732">Signal</keyword>
<dbReference type="Proteomes" id="UP000317496">
    <property type="component" value="Chromosome"/>
</dbReference>
<dbReference type="InterPro" id="IPR037107">
    <property type="entry name" value="Put_OMP_sf"/>
</dbReference>
<dbReference type="Gene3D" id="2.40.128.140">
    <property type="entry name" value="Outer membrane protein"/>
    <property type="match status" value="1"/>
</dbReference>
<dbReference type="Pfam" id="PF09982">
    <property type="entry name" value="LpxR"/>
    <property type="match status" value="1"/>
</dbReference>
<keyword evidence="3" id="KW-1185">Reference proteome</keyword>
<protein>
    <submittedName>
        <fullName evidence="2">Lipid A deacylase LpxR family protein</fullName>
    </submittedName>
</protein>
<dbReference type="AlphaFoldDB" id="A0A516H7N2"/>
<evidence type="ECO:0000313" key="3">
    <source>
        <dbReference type="Proteomes" id="UP000317496"/>
    </source>
</evidence>
<reference evidence="2 3" key="1">
    <citation type="submission" date="2019-07" db="EMBL/GenBank/DDBJ databases">
        <title>Genome sequencing for Ferrovibrio sp. K5.</title>
        <authorList>
            <person name="Park S.-J."/>
        </authorList>
    </citation>
    <scope>NUCLEOTIDE SEQUENCE [LARGE SCALE GENOMIC DNA]</scope>
    <source>
        <strain evidence="2 3">K5</strain>
    </source>
</reference>
<dbReference type="EMBL" id="CP041636">
    <property type="protein sequence ID" value="QDO99786.1"/>
    <property type="molecule type" value="Genomic_DNA"/>
</dbReference>
<dbReference type="KEGG" id="fer:FNB15_15910"/>
<feature type="signal peptide" evidence="1">
    <location>
        <begin position="1"/>
        <end position="22"/>
    </location>
</feature>